<reference evidence="1 2" key="1">
    <citation type="submission" date="2023-06" db="EMBL/GenBank/DDBJ databases">
        <authorList>
            <person name="Yushchuk O."/>
            <person name="Binda E."/>
            <person name="Ruckert-Reed C."/>
            <person name="Fedorenko V."/>
            <person name="Kalinowski J."/>
            <person name="Marinelli F."/>
        </authorList>
    </citation>
    <scope>NUCLEOTIDE SEQUENCE [LARGE SCALE GENOMIC DNA]</scope>
    <source>
        <strain evidence="1 2">NRRL 3884</strain>
    </source>
</reference>
<dbReference type="EMBL" id="CP126980">
    <property type="protein sequence ID" value="WIM99894.1"/>
    <property type="molecule type" value="Genomic_DNA"/>
</dbReference>
<protein>
    <submittedName>
        <fullName evidence="1">Uncharacterized protein</fullName>
    </submittedName>
</protein>
<accession>A0ABY8WPU9</accession>
<name>A0ABY8WPU9_9ACTN</name>
<organism evidence="1 2">
    <name type="scientific">Actinoplanes oblitus</name>
    <dbReference type="NCBI Taxonomy" id="3040509"/>
    <lineage>
        <taxon>Bacteria</taxon>
        <taxon>Bacillati</taxon>
        <taxon>Actinomycetota</taxon>
        <taxon>Actinomycetes</taxon>
        <taxon>Micromonosporales</taxon>
        <taxon>Micromonosporaceae</taxon>
        <taxon>Actinoplanes</taxon>
    </lineage>
</organism>
<dbReference type="RefSeq" id="WP_284921341.1">
    <property type="nucleotide sequence ID" value="NZ_CP126980.1"/>
</dbReference>
<evidence type="ECO:0000313" key="2">
    <source>
        <dbReference type="Proteomes" id="UP001240150"/>
    </source>
</evidence>
<dbReference type="Pfam" id="PF20218">
    <property type="entry name" value="DUF6578"/>
    <property type="match status" value="1"/>
</dbReference>
<gene>
    <name evidence="1" type="ORF">ACTOB_003562</name>
</gene>
<dbReference type="InterPro" id="IPR046485">
    <property type="entry name" value="DUF6578"/>
</dbReference>
<keyword evidence="2" id="KW-1185">Reference proteome</keyword>
<proteinExistence type="predicted"/>
<sequence length="68" mass="7607">MEIKVWMDDWQMQCCGEPFAVGDEVSWTLRDPDTEWLELVLGSELAGDVDKAEEHHGGIGEVGCVNRS</sequence>
<evidence type="ECO:0000313" key="1">
    <source>
        <dbReference type="EMBL" id="WIM99894.1"/>
    </source>
</evidence>
<dbReference type="Proteomes" id="UP001240150">
    <property type="component" value="Chromosome"/>
</dbReference>